<dbReference type="eggNOG" id="COG2091">
    <property type="taxonomic scope" value="Bacteria"/>
</dbReference>
<dbReference type="PANTHER" id="PTHR12215">
    <property type="entry name" value="PHOSPHOPANTETHEINE TRANSFERASE"/>
    <property type="match status" value="1"/>
</dbReference>
<evidence type="ECO:0000313" key="5">
    <source>
        <dbReference type="Proteomes" id="UP000027190"/>
    </source>
</evidence>
<dbReference type="RefSeq" id="WP_051615614.1">
    <property type="nucleotide sequence ID" value="NZ_AWFG01000074.1"/>
</dbReference>
<dbReference type="GO" id="GO:0008897">
    <property type="term" value="F:holo-[acyl-carrier-protein] synthase activity"/>
    <property type="evidence" value="ECO:0007669"/>
    <property type="project" value="InterPro"/>
</dbReference>
<dbReference type="PANTHER" id="PTHR12215:SF10">
    <property type="entry name" value="L-AMINOADIPATE-SEMIALDEHYDE DEHYDROGENASE-PHOSPHOPANTETHEINYL TRANSFERASE"/>
    <property type="match status" value="1"/>
</dbReference>
<feature type="domain" description="4'-phosphopantetheinyl transferase" evidence="3">
    <location>
        <begin position="127"/>
        <end position="192"/>
    </location>
</feature>
<evidence type="ECO:0000313" key="4">
    <source>
        <dbReference type="EMBL" id="KCZ54484.1"/>
    </source>
</evidence>
<organism evidence="4 5">
    <name type="scientific">Hyphomonas chukchiensis</name>
    <dbReference type="NCBI Taxonomy" id="1280947"/>
    <lineage>
        <taxon>Bacteria</taxon>
        <taxon>Pseudomonadati</taxon>
        <taxon>Pseudomonadota</taxon>
        <taxon>Alphaproteobacteria</taxon>
        <taxon>Hyphomonadales</taxon>
        <taxon>Hyphomonadaceae</taxon>
        <taxon>Hyphomonas</taxon>
    </lineage>
</organism>
<proteinExistence type="inferred from homology"/>
<protein>
    <recommendedName>
        <fullName evidence="3">4'-phosphopantetheinyl transferase domain-containing protein</fullName>
    </recommendedName>
</protein>
<dbReference type="GO" id="GO:0019878">
    <property type="term" value="P:lysine biosynthetic process via aminoadipic acid"/>
    <property type="evidence" value="ECO:0007669"/>
    <property type="project" value="TreeGrafter"/>
</dbReference>
<name>A0A062UCZ9_9PROT</name>
<dbReference type="InterPro" id="IPR008278">
    <property type="entry name" value="4-PPantetheinyl_Trfase_dom"/>
</dbReference>
<dbReference type="Gene3D" id="3.90.470.20">
    <property type="entry name" value="4'-phosphopantetheinyl transferase domain"/>
    <property type="match status" value="1"/>
</dbReference>
<gene>
    <name evidence="4" type="ORF">HY30_09365</name>
</gene>
<dbReference type="Pfam" id="PF01648">
    <property type="entry name" value="ACPS"/>
    <property type="match status" value="1"/>
</dbReference>
<sequence>METDANTGLSPRFPAFVKVVAPFKAIEATLCDSATWAAAEGDAIPPMREDEGVRVAKLVDAGAARRLRDSLVCARAMIAQRLGISADDVRLTRSDEGPPHLENAPERSVSISRSGGWTLLALGDGRAIGADVEVMRPLDWRAMLGMVCSEPETAAFTALAENKPEQTLRAFFTLWTIKEAVLKATGRGLRGGAKTVAVPVEGLAGDAQPLREISVAGVTYSVWSGWEGEVALSLAIARD</sequence>
<evidence type="ECO:0000256" key="1">
    <source>
        <dbReference type="ARBA" id="ARBA00010990"/>
    </source>
</evidence>
<dbReference type="GO" id="GO:0000287">
    <property type="term" value="F:magnesium ion binding"/>
    <property type="evidence" value="ECO:0007669"/>
    <property type="project" value="InterPro"/>
</dbReference>
<dbReference type="AlphaFoldDB" id="A0A062UCZ9"/>
<dbReference type="OrthoDB" id="9808281at2"/>
<keyword evidence="5" id="KW-1185">Reference proteome</keyword>
<reference evidence="4 5" key="1">
    <citation type="journal article" date="2014" name="Antonie Van Leeuwenhoek">
        <title>Hyphomonas beringensis sp. nov. and Hyphomonas chukchiensis sp. nov., isolated from surface seawater of the Bering Sea and Chukchi Sea.</title>
        <authorList>
            <person name="Li C."/>
            <person name="Lai Q."/>
            <person name="Li G."/>
            <person name="Dong C."/>
            <person name="Wang J."/>
            <person name="Liao Y."/>
            <person name="Shao Z."/>
        </authorList>
    </citation>
    <scope>NUCLEOTIDE SEQUENCE [LARGE SCALE GENOMIC DNA]</scope>
    <source>
        <strain evidence="4 5">BH-BN04-4</strain>
    </source>
</reference>
<evidence type="ECO:0000256" key="2">
    <source>
        <dbReference type="ARBA" id="ARBA00022679"/>
    </source>
</evidence>
<keyword evidence="2" id="KW-0808">Transferase</keyword>
<accession>A0A062UCZ9</accession>
<dbReference type="PATRIC" id="fig|1280947.3.peg.3323"/>
<dbReference type="SUPFAM" id="SSF56214">
    <property type="entry name" value="4'-phosphopantetheinyl transferase"/>
    <property type="match status" value="2"/>
</dbReference>
<dbReference type="InterPro" id="IPR050559">
    <property type="entry name" value="P-Pant_transferase_sf"/>
</dbReference>
<comment type="similarity">
    <text evidence="1">Belongs to the P-Pant transferase superfamily. Gsp/Sfp/HetI/AcpT family.</text>
</comment>
<dbReference type="GO" id="GO:0005829">
    <property type="term" value="C:cytosol"/>
    <property type="evidence" value="ECO:0007669"/>
    <property type="project" value="TreeGrafter"/>
</dbReference>
<dbReference type="EMBL" id="AWFG01000074">
    <property type="protein sequence ID" value="KCZ54484.1"/>
    <property type="molecule type" value="Genomic_DNA"/>
</dbReference>
<dbReference type="STRING" id="1280947.HY30_09365"/>
<comment type="caution">
    <text evidence="4">The sequence shown here is derived from an EMBL/GenBank/DDBJ whole genome shotgun (WGS) entry which is preliminary data.</text>
</comment>
<evidence type="ECO:0000259" key="3">
    <source>
        <dbReference type="Pfam" id="PF01648"/>
    </source>
</evidence>
<dbReference type="Proteomes" id="UP000027190">
    <property type="component" value="Unassembled WGS sequence"/>
</dbReference>
<dbReference type="InterPro" id="IPR037143">
    <property type="entry name" value="4-PPantetheinyl_Trfase_dom_sf"/>
</dbReference>